<evidence type="ECO:0000313" key="2">
    <source>
        <dbReference type="EMBL" id="WRT70862.1"/>
    </source>
</evidence>
<name>A0ABZ1DB88_9TREE</name>
<sequence>MPNGWRPLVFDTDEYLTGRIQQENWLHIGTREFFTPVWGTRNIITIRSVSKHRSRYTAFRGKVWGQFSMTEDKNDQKAHDEEEEEEEDEDEEGEGEGEGEDSDEGTEDEDESRPYFGEEWINKLNDELAGWLSACIWSGLPSWMPHSENTELKRRFTQDTIIEIYGLEKMVVMEDWAAWSRRIGGAVQDGFSSTDRRRISGYGRSEIDKREYQEKRLAKLQADLNASLRANCYDCEFVHTGPRFIFQLAEKMPKCPACGQGEGDRWHW</sequence>
<feature type="compositionally biased region" description="Basic and acidic residues" evidence="1">
    <location>
        <begin position="70"/>
        <end position="80"/>
    </location>
</feature>
<feature type="region of interest" description="Disordered" evidence="1">
    <location>
        <begin position="70"/>
        <end position="113"/>
    </location>
</feature>
<dbReference type="GeneID" id="87959991"/>
<dbReference type="Proteomes" id="UP001329825">
    <property type="component" value="Chromosome 11"/>
</dbReference>
<accession>A0ABZ1DB88</accession>
<keyword evidence="3" id="KW-1185">Reference proteome</keyword>
<feature type="compositionally biased region" description="Acidic residues" evidence="1">
    <location>
        <begin position="81"/>
        <end position="111"/>
    </location>
</feature>
<evidence type="ECO:0000313" key="3">
    <source>
        <dbReference type="Proteomes" id="UP001329825"/>
    </source>
</evidence>
<proteinExistence type="predicted"/>
<gene>
    <name evidence="2" type="ORF">IL334_007861</name>
</gene>
<dbReference type="EMBL" id="CP141891">
    <property type="protein sequence ID" value="WRT70862.1"/>
    <property type="molecule type" value="Genomic_DNA"/>
</dbReference>
<dbReference type="RefSeq" id="XP_062795601.1">
    <property type="nucleotide sequence ID" value="XM_062939550.1"/>
</dbReference>
<reference evidence="2 3" key="1">
    <citation type="submission" date="2024-01" db="EMBL/GenBank/DDBJ databases">
        <title>Comparative genomics of Cryptococcus and Kwoniella reveals pathogenesis evolution and contrasting modes of karyotype evolution via chromosome fusion or intercentromeric recombination.</title>
        <authorList>
            <person name="Coelho M.A."/>
            <person name="David-Palma M."/>
            <person name="Shea T."/>
            <person name="Bowers K."/>
            <person name="McGinley-Smith S."/>
            <person name="Mohammad A.W."/>
            <person name="Gnirke A."/>
            <person name="Yurkov A.M."/>
            <person name="Nowrousian M."/>
            <person name="Sun S."/>
            <person name="Cuomo C.A."/>
            <person name="Heitman J."/>
        </authorList>
    </citation>
    <scope>NUCLEOTIDE SEQUENCE [LARGE SCALE GENOMIC DNA]</scope>
    <source>
        <strain evidence="2">CBS 11374</strain>
    </source>
</reference>
<protein>
    <submittedName>
        <fullName evidence="2">Uncharacterized protein</fullName>
    </submittedName>
</protein>
<organism evidence="2 3">
    <name type="scientific">Kwoniella shivajii</name>
    <dbReference type="NCBI Taxonomy" id="564305"/>
    <lineage>
        <taxon>Eukaryota</taxon>
        <taxon>Fungi</taxon>
        <taxon>Dikarya</taxon>
        <taxon>Basidiomycota</taxon>
        <taxon>Agaricomycotina</taxon>
        <taxon>Tremellomycetes</taxon>
        <taxon>Tremellales</taxon>
        <taxon>Cryptococcaceae</taxon>
        <taxon>Kwoniella</taxon>
    </lineage>
</organism>
<evidence type="ECO:0000256" key="1">
    <source>
        <dbReference type="SAM" id="MobiDB-lite"/>
    </source>
</evidence>